<organism evidence="3 4">
    <name type="scientific">Microbacterium pumilum</name>
    <dbReference type="NCBI Taxonomy" id="344165"/>
    <lineage>
        <taxon>Bacteria</taxon>
        <taxon>Bacillati</taxon>
        <taxon>Actinomycetota</taxon>
        <taxon>Actinomycetes</taxon>
        <taxon>Micrococcales</taxon>
        <taxon>Microbacteriaceae</taxon>
        <taxon>Microbacterium</taxon>
    </lineage>
</organism>
<dbReference type="InterPro" id="IPR013780">
    <property type="entry name" value="Glyco_hydro_b"/>
</dbReference>
<dbReference type="PANTHER" id="PTHR10357:SF179">
    <property type="entry name" value="NEUTRAL AND BASIC AMINO ACID TRANSPORT PROTEIN RBAT"/>
    <property type="match status" value="1"/>
</dbReference>
<dbReference type="SUPFAM" id="SSF51445">
    <property type="entry name" value="(Trans)glycosidases"/>
    <property type="match status" value="1"/>
</dbReference>
<comment type="caution">
    <text evidence="3">The sequence shown here is derived from an EMBL/GenBank/DDBJ whole genome shotgun (WGS) entry which is preliminary data.</text>
</comment>
<dbReference type="PANTHER" id="PTHR10357">
    <property type="entry name" value="ALPHA-AMYLASE FAMILY MEMBER"/>
    <property type="match status" value="1"/>
</dbReference>
<dbReference type="SUPFAM" id="SSF51011">
    <property type="entry name" value="Glycosyl hydrolase domain"/>
    <property type="match status" value="1"/>
</dbReference>
<dbReference type="Proteomes" id="UP001500326">
    <property type="component" value="Unassembled WGS sequence"/>
</dbReference>
<proteinExistence type="inferred from homology"/>
<dbReference type="InterPro" id="IPR017853">
    <property type="entry name" value="GH"/>
</dbReference>
<protein>
    <submittedName>
        <fullName evidence="3">Alpha-glucosidase</fullName>
    </submittedName>
</protein>
<evidence type="ECO:0000259" key="2">
    <source>
        <dbReference type="SMART" id="SM00642"/>
    </source>
</evidence>
<evidence type="ECO:0000313" key="4">
    <source>
        <dbReference type="Proteomes" id="UP001500326"/>
    </source>
</evidence>
<feature type="domain" description="Glycosyl hydrolase family 13 catalytic" evidence="2">
    <location>
        <begin position="29"/>
        <end position="448"/>
    </location>
</feature>
<dbReference type="NCBIfam" id="NF008183">
    <property type="entry name" value="PRK10933.1"/>
    <property type="match status" value="1"/>
</dbReference>
<gene>
    <name evidence="3" type="ORF">GCM10009777_34400</name>
</gene>
<accession>A0ABN2SZL5</accession>
<dbReference type="Gene3D" id="2.60.40.1180">
    <property type="entry name" value="Golgi alpha-mannosidase II"/>
    <property type="match status" value="1"/>
</dbReference>
<dbReference type="Gene3D" id="3.20.20.80">
    <property type="entry name" value="Glycosidases"/>
    <property type="match status" value="1"/>
</dbReference>
<dbReference type="SMART" id="SM00642">
    <property type="entry name" value="Aamy"/>
    <property type="match status" value="1"/>
</dbReference>
<dbReference type="InterPro" id="IPR045857">
    <property type="entry name" value="O16G_dom_2"/>
</dbReference>
<dbReference type="InterPro" id="IPR006047">
    <property type="entry name" value="GH13_cat_dom"/>
</dbReference>
<reference evidence="3 4" key="1">
    <citation type="journal article" date="2019" name="Int. J. Syst. Evol. Microbiol.">
        <title>The Global Catalogue of Microorganisms (GCM) 10K type strain sequencing project: providing services to taxonomists for standard genome sequencing and annotation.</title>
        <authorList>
            <consortium name="The Broad Institute Genomics Platform"/>
            <consortium name="The Broad Institute Genome Sequencing Center for Infectious Disease"/>
            <person name="Wu L."/>
            <person name="Ma J."/>
        </authorList>
    </citation>
    <scope>NUCLEOTIDE SEQUENCE [LARGE SCALE GENOMIC DNA]</scope>
    <source>
        <strain evidence="3 4">JCM 14902</strain>
    </source>
</reference>
<sequence>MNSRDSTNDSSSADPRPAAPWWTSAVVYQIYPRSFQDSDGDGIGDLRGVLQRIDHLVELGVDVVWFSPVYRSPQDDNGYDISDYQDVDPIFGSLADLDEVVAALHARGMRVVMDLVVNHTSDEHPWFVESRGSKDNPKRDWYWWRSARPGFDGGAPGAEPTNWGSFFSGPTWEYDEATDQYYLHLFSRKQPDLNWENPEVREAVYAMMRWWIDRGIDGFRMDVINLISKVVAADGSLEDGPVADGRYGDLFPHSVNGPRLHEFLQEMHREVFDGRRDTLLLVGETPGATVHDGKLFTDPARHELDMIFTFEHMGLDHGPGGRFDRRPLDLLDLKATLSRWQTGLQAAGWNALYWENHDQPRIVSRFGDDGLYRRESATMLATVLHLHRGTPYVYQGEELGMTNAHFAALADYRDIESLRFADEAGRLGHLTDEQILDGLTFGSRDNARTPVQWDATPGAGFTTGKPWLSINPNHETVNADAERRDAASVFHHYRRLIALRHDDDVVRHGDFELILADDPHVYAFTRSLDGRSLAVFANFTGDPRTVPVSFTATSDALVIGNYPDAPSSDSDTVSLRPWEAVVYRVTGA</sequence>
<keyword evidence="4" id="KW-1185">Reference proteome</keyword>
<dbReference type="RefSeq" id="WP_344065139.1">
    <property type="nucleotide sequence ID" value="NZ_BAAAOH010000001.1"/>
</dbReference>
<dbReference type="CDD" id="cd11333">
    <property type="entry name" value="AmyAc_SI_OligoGlu_DGase"/>
    <property type="match status" value="1"/>
</dbReference>
<name>A0ABN2SZL5_9MICO</name>
<evidence type="ECO:0000256" key="1">
    <source>
        <dbReference type="ARBA" id="ARBA00008061"/>
    </source>
</evidence>
<evidence type="ECO:0000313" key="3">
    <source>
        <dbReference type="EMBL" id="GAA1995375.1"/>
    </source>
</evidence>
<dbReference type="EMBL" id="BAAAOH010000001">
    <property type="protein sequence ID" value="GAA1995375.1"/>
    <property type="molecule type" value="Genomic_DNA"/>
</dbReference>
<dbReference type="Pfam" id="PF00128">
    <property type="entry name" value="Alpha-amylase"/>
    <property type="match status" value="1"/>
</dbReference>
<comment type="similarity">
    <text evidence="1">Belongs to the glycosyl hydrolase 13 family.</text>
</comment>
<dbReference type="Gene3D" id="3.90.400.10">
    <property type="entry name" value="Oligo-1,6-glucosidase, Domain 2"/>
    <property type="match status" value="1"/>
</dbReference>